<dbReference type="GO" id="GO:0005840">
    <property type="term" value="C:ribosome"/>
    <property type="evidence" value="ECO:0007669"/>
    <property type="project" value="UniProtKB-KW"/>
</dbReference>
<dbReference type="GO" id="GO:0003735">
    <property type="term" value="F:structural constituent of ribosome"/>
    <property type="evidence" value="ECO:0007669"/>
    <property type="project" value="InterPro"/>
</dbReference>
<dbReference type="Pfam" id="PF01250">
    <property type="entry name" value="Ribosomal_S6"/>
    <property type="match status" value="1"/>
</dbReference>
<sequence>MSTDRVKKMRNYEMMVVLKPLLPDDLRKSIHKEFMDMMEQDKGEVLDVDVWGKRYLAYKIAGHNEGYYIVYDFKSSPKIINEMKRLLQLRQEILRFMIVEVDHPEEIGTRIKKKEIEV</sequence>
<dbReference type="NCBIfam" id="TIGR00166">
    <property type="entry name" value="S6"/>
    <property type="match status" value="1"/>
</dbReference>
<dbReference type="PANTHER" id="PTHR21011">
    <property type="entry name" value="MITOCHONDRIAL 28S RIBOSOMAL PROTEIN S6"/>
    <property type="match status" value="1"/>
</dbReference>
<dbReference type="CDD" id="cd00473">
    <property type="entry name" value="bS6"/>
    <property type="match status" value="1"/>
</dbReference>
<dbReference type="InterPro" id="IPR020814">
    <property type="entry name" value="Ribosomal_S6_plastid/chlpt"/>
</dbReference>
<evidence type="ECO:0000256" key="3">
    <source>
        <dbReference type="HAMAP-Rule" id="MF_00360"/>
    </source>
</evidence>
<gene>
    <name evidence="3 4" type="primary">rpsF</name>
    <name evidence="4" type="ORF">CVU76_03315</name>
</gene>
<comment type="caution">
    <text evidence="4">The sequence shown here is derived from an EMBL/GenBank/DDBJ whole genome shotgun (WGS) entry which is preliminary data.</text>
</comment>
<protein>
    <recommendedName>
        <fullName evidence="2 3">Small ribosomal subunit protein bS6</fullName>
    </recommendedName>
</protein>
<dbReference type="Gene3D" id="3.30.70.60">
    <property type="match status" value="1"/>
</dbReference>
<evidence type="ECO:0000256" key="1">
    <source>
        <dbReference type="ARBA" id="ARBA00009512"/>
    </source>
</evidence>
<evidence type="ECO:0000256" key="2">
    <source>
        <dbReference type="ARBA" id="ARBA00035294"/>
    </source>
</evidence>
<dbReference type="AlphaFoldDB" id="A0A2N2F4C7"/>
<dbReference type="InterPro" id="IPR000529">
    <property type="entry name" value="Ribosomal_bS6"/>
</dbReference>
<dbReference type="GO" id="GO:0070181">
    <property type="term" value="F:small ribosomal subunit rRNA binding"/>
    <property type="evidence" value="ECO:0007669"/>
    <property type="project" value="TreeGrafter"/>
</dbReference>
<dbReference type="GO" id="GO:1990904">
    <property type="term" value="C:ribonucleoprotein complex"/>
    <property type="evidence" value="ECO:0007669"/>
    <property type="project" value="UniProtKB-KW"/>
</dbReference>
<dbReference type="HAMAP" id="MF_00360">
    <property type="entry name" value="Ribosomal_bS6"/>
    <property type="match status" value="1"/>
</dbReference>
<reference evidence="4 5" key="1">
    <citation type="journal article" date="2017" name="ISME J.">
        <title>Potential for microbial H2 and metal transformations associated with novel bacteria and archaea in deep terrestrial subsurface sediments.</title>
        <authorList>
            <person name="Hernsdorf A.W."/>
            <person name="Amano Y."/>
            <person name="Miyakawa K."/>
            <person name="Ise K."/>
            <person name="Suzuki Y."/>
            <person name="Anantharaman K."/>
            <person name="Probst A."/>
            <person name="Burstein D."/>
            <person name="Thomas B.C."/>
            <person name="Banfield J.F."/>
        </authorList>
    </citation>
    <scope>NUCLEOTIDE SEQUENCE [LARGE SCALE GENOMIC DNA]</scope>
    <source>
        <strain evidence="4">HGW-Dojkabacteria-1</strain>
    </source>
</reference>
<proteinExistence type="inferred from homology"/>
<dbReference type="SUPFAM" id="SSF54995">
    <property type="entry name" value="Ribosomal protein S6"/>
    <property type="match status" value="1"/>
</dbReference>
<dbReference type="EMBL" id="PHAO01000001">
    <property type="protein sequence ID" value="PKN03028.1"/>
    <property type="molecule type" value="Genomic_DNA"/>
</dbReference>
<dbReference type="GO" id="GO:0006412">
    <property type="term" value="P:translation"/>
    <property type="evidence" value="ECO:0007669"/>
    <property type="project" value="UniProtKB-UniRule"/>
</dbReference>
<keyword evidence="3" id="KW-0699">rRNA-binding</keyword>
<comment type="function">
    <text evidence="3">Binds together with bS18 to 16S ribosomal RNA.</text>
</comment>
<dbReference type="InterPro" id="IPR035980">
    <property type="entry name" value="Ribosomal_bS6_sf"/>
</dbReference>
<name>A0A2N2F4C7_9BACT</name>
<dbReference type="PANTHER" id="PTHR21011:SF1">
    <property type="entry name" value="SMALL RIBOSOMAL SUBUNIT PROTEIN BS6M"/>
    <property type="match status" value="1"/>
</dbReference>
<keyword evidence="3" id="KW-0694">RNA-binding</keyword>
<dbReference type="GO" id="GO:0005737">
    <property type="term" value="C:cytoplasm"/>
    <property type="evidence" value="ECO:0007669"/>
    <property type="project" value="UniProtKB-ARBA"/>
</dbReference>
<organism evidence="4 5">
    <name type="scientific">Candidatus Dojkabacteria bacterium HGW-Dojkabacteria-1</name>
    <dbReference type="NCBI Taxonomy" id="2013761"/>
    <lineage>
        <taxon>Bacteria</taxon>
        <taxon>Candidatus Dojkabacteria</taxon>
    </lineage>
</organism>
<keyword evidence="3" id="KW-0687">Ribonucleoprotein</keyword>
<dbReference type="Proteomes" id="UP000233417">
    <property type="component" value="Unassembled WGS sequence"/>
</dbReference>
<dbReference type="InterPro" id="IPR014717">
    <property type="entry name" value="Transl_elong_EF1B/ribsomal_bS6"/>
</dbReference>
<comment type="similarity">
    <text evidence="1 3">Belongs to the bacterial ribosomal protein bS6 family.</text>
</comment>
<keyword evidence="3 4" id="KW-0689">Ribosomal protein</keyword>
<evidence type="ECO:0000313" key="5">
    <source>
        <dbReference type="Proteomes" id="UP000233417"/>
    </source>
</evidence>
<evidence type="ECO:0000313" key="4">
    <source>
        <dbReference type="EMBL" id="PKN03028.1"/>
    </source>
</evidence>
<accession>A0A2N2F4C7</accession>